<protein>
    <submittedName>
        <fullName evidence="2">Uncharacterized protein</fullName>
    </submittedName>
</protein>
<feature type="transmembrane region" description="Helical" evidence="1">
    <location>
        <begin position="41"/>
        <end position="60"/>
    </location>
</feature>
<keyword evidence="3" id="KW-1185">Reference proteome</keyword>
<reference evidence="3" key="2">
    <citation type="submission" date="2016-01" db="EMBL/GenBank/DDBJ databases">
        <title>Complete genome sequence of Agromyces aureus AR33T and comparison with related organisms.</title>
        <authorList>
            <person name="Corretto E."/>
            <person name="Antonielli L."/>
            <person name="Sessitsch A."/>
            <person name="Brader G."/>
        </authorList>
    </citation>
    <scope>NUCLEOTIDE SEQUENCE [LARGE SCALE GENOMIC DNA]</scope>
    <source>
        <strain evidence="3">AR33</strain>
    </source>
</reference>
<keyword evidence="1" id="KW-0472">Membrane</keyword>
<keyword evidence="1" id="KW-0812">Transmembrane</keyword>
<name>A0A191WFA1_9MICO</name>
<dbReference type="OrthoDB" id="3872677at2"/>
<proteinExistence type="predicted"/>
<accession>A0A191WFA1</accession>
<feature type="transmembrane region" description="Helical" evidence="1">
    <location>
        <begin position="15"/>
        <end position="35"/>
    </location>
</feature>
<gene>
    <name evidence="2" type="ORF">ATC03_09595</name>
</gene>
<evidence type="ECO:0000313" key="3">
    <source>
        <dbReference type="Proteomes" id="UP000078437"/>
    </source>
</evidence>
<dbReference type="Proteomes" id="UP000078437">
    <property type="component" value="Chromosome"/>
</dbReference>
<dbReference type="RefSeq" id="WP_067876129.1">
    <property type="nucleotide sequence ID" value="NZ_CP013979.1"/>
</dbReference>
<evidence type="ECO:0000313" key="2">
    <source>
        <dbReference type="EMBL" id="ANJ26936.1"/>
    </source>
</evidence>
<dbReference type="NCBIfam" id="NF041681">
    <property type="entry name" value="HGxxPAAW"/>
    <property type="match status" value="1"/>
</dbReference>
<sequence length="76" mass="7987">MSTETAEPGHGHSPAAWTAVVIMLVGFTMGTFAFWFEVVWLVWASAGIVLVGLLVGWLLARSGYGVGGDKVAAKAH</sequence>
<organism evidence="2 3">
    <name type="scientific">Agromyces aureus</name>
    <dbReference type="NCBI Taxonomy" id="453304"/>
    <lineage>
        <taxon>Bacteria</taxon>
        <taxon>Bacillati</taxon>
        <taxon>Actinomycetota</taxon>
        <taxon>Actinomycetes</taxon>
        <taxon>Micrococcales</taxon>
        <taxon>Microbacteriaceae</taxon>
        <taxon>Agromyces</taxon>
    </lineage>
</organism>
<keyword evidence="1" id="KW-1133">Transmembrane helix</keyword>
<evidence type="ECO:0000256" key="1">
    <source>
        <dbReference type="SAM" id="Phobius"/>
    </source>
</evidence>
<dbReference type="KEGG" id="agy:ATC03_09595"/>
<reference evidence="2 3" key="1">
    <citation type="journal article" date="2016" name="Int. J. Syst. Evol. Microbiol.">
        <title>Agromyces aureus sp. nov., isolated from the rhizosphere of Salix caprea L. grown in a heavy-metal-contaminated soil.</title>
        <authorList>
            <person name="Corretto E."/>
            <person name="Antonielli L."/>
            <person name="Sessitsch A."/>
            <person name="Compant S."/>
            <person name="Gorfer M."/>
            <person name="Kuffner M."/>
            <person name="Brader G."/>
        </authorList>
    </citation>
    <scope>NUCLEOTIDE SEQUENCE [LARGE SCALE GENOMIC DNA]</scope>
    <source>
        <strain evidence="2 3">AR33</strain>
    </source>
</reference>
<dbReference type="InterPro" id="IPR046550">
    <property type="entry name" value="DUF6704"/>
</dbReference>
<dbReference type="AlphaFoldDB" id="A0A191WFA1"/>
<dbReference type="STRING" id="453304.ATC03_09595"/>
<dbReference type="Pfam" id="PF20447">
    <property type="entry name" value="DUF6704"/>
    <property type="match status" value="1"/>
</dbReference>
<dbReference type="EMBL" id="CP013979">
    <property type="protein sequence ID" value="ANJ26936.1"/>
    <property type="molecule type" value="Genomic_DNA"/>
</dbReference>